<comment type="cofactor">
    <cofactor evidence="8">
        <name>dipyrromethane</name>
        <dbReference type="ChEBI" id="CHEBI:60342"/>
    </cofactor>
    <text evidence="8">Binds 1 dipyrromethane group covalently.</text>
</comment>
<dbReference type="EMBL" id="JBHSMP010000027">
    <property type="protein sequence ID" value="MFC5430992.1"/>
    <property type="molecule type" value="Genomic_DNA"/>
</dbReference>
<comment type="similarity">
    <text evidence="3 8">Belongs to the HMBS family.</text>
</comment>
<dbReference type="InterPro" id="IPR000860">
    <property type="entry name" value="HemC"/>
</dbReference>
<dbReference type="HAMAP" id="MF_00260">
    <property type="entry name" value="Porphobil_deam"/>
    <property type="match status" value="1"/>
</dbReference>
<comment type="caution">
    <text evidence="12">The sequence shown here is derived from an EMBL/GenBank/DDBJ whole genome shotgun (WGS) entry which is preliminary data.</text>
</comment>
<reference evidence="13" key="1">
    <citation type="journal article" date="2019" name="Int. J. Syst. Evol. Microbiol.">
        <title>The Global Catalogue of Microorganisms (GCM) 10K type strain sequencing project: providing services to taxonomists for standard genome sequencing and annotation.</title>
        <authorList>
            <consortium name="The Broad Institute Genomics Platform"/>
            <consortium name="The Broad Institute Genome Sequencing Center for Infectious Disease"/>
            <person name="Wu L."/>
            <person name="Ma J."/>
        </authorList>
    </citation>
    <scope>NUCLEOTIDE SEQUENCE [LARGE SCALE GENOMIC DNA]</scope>
    <source>
        <strain evidence="13">CCUG 56042</strain>
    </source>
</reference>
<keyword evidence="5 8" id="KW-0808">Transferase</keyword>
<gene>
    <name evidence="8 12" type="primary">hemC</name>
    <name evidence="12" type="ORF">ACFPTO_19630</name>
</gene>
<dbReference type="NCBIfam" id="TIGR00212">
    <property type="entry name" value="hemC"/>
    <property type="match status" value="1"/>
</dbReference>
<evidence type="ECO:0000256" key="6">
    <source>
        <dbReference type="ARBA" id="ARBA00023244"/>
    </source>
</evidence>
<feature type="region of interest" description="Disordered" evidence="9">
    <location>
        <begin position="321"/>
        <end position="357"/>
    </location>
</feature>
<dbReference type="InterPro" id="IPR022417">
    <property type="entry name" value="Porphobilin_deaminase_N"/>
</dbReference>
<dbReference type="Gene3D" id="3.30.160.40">
    <property type="entry name" value="Porphobilinogen deaminase, C-terminal domain"/>
    <property type="match status" value="1"/>
</dbReference>
<feature type="domain" description="Porphobilinogen deaminase N-terminal" evidence="10">
    <location>
        <begin position="14"/>
        <end position="220"/>
    </location>
</feature>
<keyword evidence="6 8" id="KW-0627">Porphyrin biosynthesis</keyword>
<protein>
    <recommendedName>
        <fullName evidence="8">Porphobilinogen deaminase</fullName>
        <shortName evidence="8">PBG</shortName>
        <ecNumber evidence="8">2.5.1.61</ecNumber>
    </recommendedName>
    <alternativeName>
        <fullName evidence="8">Hydroxymethylbilane synthase</fullName>
        <shortName evidence="8">HMBS</shortName>
    </alternativeName>
    <alternativeName>
        <fullName evidence="8">Pre-uroporphyrinogen synthase</fullName>
    </alternativeName>
</protein>
<evidence type="ECO:0000256" key="8">
    <source>
        <dbReference type="HAMAP-Rule" id="MF_00260"/>
    </source>
</evidence>
<dbReference type="EC" id="2.5.1.61" evidence="8"/>
<dbReference type="InterPro" id="IPR036803">
    <property type="entry name" value="Porphobilinogen_deaminase_C_sf"/>
</dbReference>
<dbReference type="Proteomes" id="UP001596103">
    <property type="component" value="Unassembled WGS sequence"/>
</dbReference>
<accession>A0ABW0JCX5</accession>
<dbReference type="PIRSF" id="PIRSF001438">
    <property type="entry name" value="4pyrrol_synth_OHMeBilane_synth"/>
    <property type="match status" value="1"/>
</dbReference>
<evidence type="ECO:0000256" key="4">
    <source>
        <dbReference type="ARBA" id="ARBA00011245"/>
    </source>
</evidence>
<keyword evidence="13" id="KW-1185">Reference proteome</keyword>
<dbReference type="CDD" id="cd13646">
    <property type="entry name" value="PBP2_EcHMBS_like"/>
    <property type="match status" value="1"/>
</dbReference>
<proteinExistence type="inferred from homology"/>
<evidence type="ECO:0000256" key="2">
    <source>
        <dbReference type="ARBA" id="ARBA00004735"/>
    </source>
</evidence>
<name>A0ABW0JCX5_9BURK</name>
<dbReference type="RefSeq" id="WP_377713908.1">
    <property type="nucleotide sequence ID" value="NZ_JBHSMP010000027.1"/>
</dbReference>
<comment type="pathway">
    <text evidence="2">Porphyrin-containing compound metabolism; protoporphyrin-IX biosynthesis; coproporphyrinogen-III from 5-aminolevulinate: step 2/4.</text>
</comment>
<feature type="domain" description="Porphobilinogen deaminase C-terminal" evidence="11">
    <location>
        <begin position="234"/>
        <end position="306"/>
    </location>
</feature>
<dbReference type="SUPFAM" id="SSF54782">
    <property type="entry name" value="Porphobilinogen deaminase (hydroxymethylbilane synthase), C-terminal domain"/>
    <property type="match status" value="1"/>
</dbReference>
<comment type="miscellaneous">
    <text evidence="8">The porphobilinogen subunits are added to the dipyrromethane group.</text>
</comment>
<dbReference type="PANTHER" id="PTHR11557">
    <property type="entry name" value="PORPHOBILINOGEN DEAMINASE"/>
    <property type="match status" value="1"/>
</dbReference>
<comment type="function">
    <text evidence="1 8">Tetrapolymerization of the monopyrrole PBG into the hydroxymethylbilane pre-uroporphyrinogen in several discrete steps.</text>
</comment>
<evidence type="ECO:0000256" key="7">
    <source>
        <dbReference type="ARBA" id="ARBA00048169"/>
    </source>
</evidence>
<dbReference type="SUPFAM" id="SSF53850">
    <property type="entry name" value="Periplasmic binding protein-like II"/>
    <property type="match status" value="1"/>
</dbReference>
<evidence type="ECO:0000256" key="5">
    <source>
        <dbReference type="ARBA" id="ARBA00022679"/>
    </source>
</evidence>
<dbReference type="InterPro" id="IPR022418">
    <property type="entry name" value="Porphobilinogen_deaminase_C"/>
</dbReference>
<comment type="subunit">
    <text evidence="4 8">Monomer.</text>
</comment>
<dbReference type="Gene3D" id="3.40.190.10">
    <property type="entry name" value="Periplasmic binding protein-like II"/>
    <property type="match status" value="2"/>
</dbReference>
<dbReference type="PANTHER" id="PTHR11557:SF0">
    <property type="entry name" value="PORPHOBILINOGEN DEAMINASE"/>
    <property type="match status" value="1"/>
</dbReference>
<feature type="compositionally biased region" description="Polar residues" evidence="9">
    <location>
        <begin position="334"/>
        <end position="347"/>
    </location>
</feature>
<evidence type="ECO:0000313" key="13">
    <source>
        <dbReference type="Proteomes" id="UP001596103"/>
    </source>
</evidence>
<feature type="modified residue" description="S-(dipyrrolylmethanemethyl)cysteine" evidence="8">
    <location>
        <position position="250"/>
    </location>
</feature>
<sequence length="357" mass="37669">MNSEMLSTPTPRTLVIVSRESRLAMWQAEHVQATLRKLYPSCDVKIVGMTTRGDQILDRTLSKVGGKGLFVKELEQALAEGQADLAVHSLKDVPMELPEGFTLAAITEREDPRDAFVSNDFDSLAALPAGSIVGTSSLRRETMIRARYPHLEIRPLRGNLDTRLAKLDRGDYAAIILAAAGLKRLGLGARIRSLIETEDSLPSAGQGALGIEIRADRADVAAWLAPLHDDATAKAVEAERMVSRALGGSCSVPLAAYAHWRDGALQLRGTIATLDASRVLAAEGASPAASVEEAIKLGREVADSLIAQGALDIVRTLSEAAQAEGAPNTPPGTERNTSGNTPGNTPGNEAGGTPSGM</sequence>
<dbReference type="Pfam" id="PF03900">
    <property type="entry name" value="Porphobil_deamC"/>
    <property type="match status" value="1"/>
</dbReference>
<evidence type="ECO:0000259" key="11">
    <source>
        <dbReference type="Pfam" id="PF03900"/>
    </source>
</evidence>
<evidence type="ECO:0000259" key="10">
    <source>
        <dbReference type="Pfam" id="PF01379"/>
    </source>
</evidence>
<dbReference type="Pfam" id="PF01379">
    <property type="entry name" value="Porphobil_deam"/>
    <property type="match status" value="1"/>
</dbReference>
<dbReference type="GO" id="GO:0004418">
    <property type="term" value="F:hydroxymethylbilane synthase activity"/>
    <property type="evidence" value="ECO:0007669"/>
    <property type="project" value="UniProtKB-EC"/>
</dbReference>
<comment type="catalytic activity">
    <reaction evidence="7 8">
        <text>4 porphobilinogen + H2O = hydroxymethylbilane + 4 NH4(+)</text>
        <dbReference type="Rhea" id="RHEA:13185"/>
        <dbReference type="ChEBI" id="CHEBI:15377"/>
        <dbReference type="ChEBI" id="CHEBI:28938"/>
        <dbReference type="ChEBI" id="CHEBI:57845"/>
        <dbReference type="ChEBI" id="CHEBI:58126"/>
        <dbReference type="EC" id="2.5.1.61"/>
    </reaction>
</comment>
<organism evidence="12 13">
    <name type="scientific">Paraburkholderia denitrificans</name>
    <dbReference type="NCBI Taxonomy" id="694025"/>
    <lineage>
        <taxon>Bacteria</taxon>
        <taxon>Pseudomonadati</taxon>
        <taxon>Pseudomonadota</taxon>
        <taxon>Betaproteobacteria</taxon>
        <taxon>Burkholderiales</taxon>
        <taxon>Burkholderiaceae</taxon>
        <taxon>Paraburkholderia</taxon>
    </lineage>
</organism>
<dbReference type="InterPro" id="IPR022419">
    <property type="entry name" value="Porphobilin_deaminase_cofac_BS"/>
</dbReference>
<evidence type="ECO:0000313" key="12">
    <source>
        <dbReference type="EMBL" id="MFC5430992.1"/>
    </source>
</evidence>
<evidence type="ECO:0000256" key="9">
    <source>
        <dbReference type="SAM" id="MobiDB-lite"/>
    </source>
</evidence>
<evidence type="ECO:0000256" key="1">
    <source>
        <dbReference type="ARBA" id="ARBA00002869"/>
    </source>
</evidence>
<dbReference type="PRINTS" id="PR00151">
    <property type="entry name" value="PORPHBDMNASE"/>
</dbReference>
<dbReference type="PROSITE" id="PS00533">
    <property type="entry name" value="PORPHOBILINOGEN_DEAM"/>
    <property type="match status" value="1"/>
</dbReference>
<evidence type="ECO:0000256" key="3">
    <source>
        <dbReference type="ARBA" id="ARBA00005638"/>
    </source>
</evidence>